<keyword evidence="2" id="KW-0732">Signal</keyword>
<feature type="chain" id="PRO_5040409083" evidence="2">
    <location>
        <begin position="23"/>
        <end position="191"/>
    </location>
</feature>
<proteinExistence type="predicted"/>
<accession>A0A9P5N6S8</accession>
<organism evidence="3 4">
    <name type="scientific">Gymnopilus junonius</name>
    <name type="common">Spectacular rustgill mushroom</name>
    <name type="synonym">Gymnopilus spectabilis subsp. junonius</name>
    <dbReference type="NCBI Taxonomy" id="109634"/>
    <lineage>
        <taxon>Eukaryota</taxon>
        <taxon>Fungi</taxon>
        <taxon>Dikarya</taxon>
        <taxon>Basidiomycota</taxon>
        <taxon>Agaricomycotina</taxon>
        <taxon>Agaricomycetes</taxon>
        <taxon>Agaricomycetidae</taxon>
        <taxon>Agaricales</taxon>
        <taxon>Agaricineae</taxon>
        <taxon>Hymenogastraceae</taxon>
        <taxon>Gymnopilus</taxon>
    </lineage>
</organism>
<dbReference type="AlphaFoldDB" id="A0A9P5N6S8"/>
<feature type="region of interest" description="Disordered" evidence="1">
    <location>
        <begin position="125"/>
        <end position="146"/>
    </location>
</feature>
<feature type="region of interest" description="Disordered" evidence="1">
    <location>
        <begin position="46"/>
        <end position="106"/>
    </location>
</feature>
<evidence type="ECO:0000313" key="4">
    <source>
        <dbReference type="Proteomes" id="UP000724874"/>
    </source>
</evidence>
<keyword evidence="4" id="KW-1185">Reference proteome</keyword>
<feature type="signal peptide" evidence="2">
    <location>
        <begin position="1"/>
        <end position="22"/>
    </location>
</feature>
<comment type="caution">
    <text evidence="3">The sequence shown here is derived from an EMBL/GenBank/DDBJ whole genome shotgun (WGS) entry which is preliminary data.</text>
</comment>
<feature type="compositionally biased region" description="Low complexity" evidence="1">
    <location>
        <begin position="50"/>
        <end position="76"/>
    </location>
</feature>
<evidence type="ECO:0000256" key="2">
    <source>
        <dbReference type="SAM" id="SignalP"/>
    </source>
</evidence>
<evidence type="ECO:0000313" key="3">
    <source>
        <dbReference type="EMBL" id="KAF8869050.1"/>
    </source>
</evidence>
<dbReference type="Proteomes" id="UP000724874">
    <property type="component" value="Unassembled WGS sequence"/>
</dbReference>
<sequence>MSLLHFSLIVLSTMFYHAECYAAERYSALNISQIGFMVPMQEDAAPLTVPNSKSSPSSCSSSPHSSPKGLQSQSQDQSKKKKNASSPSSQDHHDVPSFPGSSEDPMSSSFPLLFPTHFSPSASASIDTFSSSEDEPSPSHKTSLQMGLSMGNNLSPNLSTTLFSAPTLSWGATSRLMSIMMFLMLVYKVLS</sequence>
<protein>
    <submittedName>
        <fullName evidence="3">Uncharacterized protein</fullName>
    </submittedName>
</protein>
<gene>
    <name evidence="3" type="ORF">CPB84DRAFT_1856810</name>
</gene>
<evidence type="ECO:0000256" key="1">
    <source>
        <dbReference type="SAM" id="MobiDB-lite"/>
    </source>
</evidence>
<dbReference type="EMBL" id="JADNYJ010000502">
    <property type="protein sequence ID" value="KAF8869050.1"/>
    <property type="molecule type" value="Genomic_DNA"/>
</dbReference>
<reference evidence="3" key="1">
    <citation type="submission" date="2020-11" db="EMBL/GenBank/DDBJ databases">
        <authorList>
            <consortium name="DOE Joint Genome Institute"/>
            <person name="Ahrendt S."/>
            <person name="Riley R."/>
            <person name="Andreopoulos W."/>
            <person name="LaButti K."/>
            <person name="Pangilinan J."/>
            <person name="Ruiz-duenas F.J."/>
            <person name="Barrasa J.M."/>
            <person name="Sanchez-Garcia M."/>
            <person name="Camarero S."/>
            <person name="Miyauchi S."/>
            <person name="Serrano A."/>
            <person name="Linde D."/>
            <person name="Babiker R."/>
            <person name="Drula E."/>
            <person name="Ayuso-Fernandez I."/>
            <person name="Pacheco R."/>
            <person name="Padilla G."/>
            <person name="Ferreira P."/>
            <person name="Barriuso J."/>
            <person name="Kellner H."/>
            <person name="Castanera R."/>
            <person name="Alfaro M."/>
            <person name="Ramirez L."/>
            <person name="Pisabarro A.G."/>
            <person name="Kuo A."/>
            <person name="Tritt A."/>
            <person name="Lipzen A."/>
            <person name="He G."/>
            <person name="Yan M."/>
            <person name="Ng V."/>
            <person name="Cullen D."/>
            <person name="Martin F."/>
            <person name="Rosso M.-N."/>
            <person name="Henrissat B."/>
            <person name="Hibbett D."/>
            <person name="Martinez A.T."/>
            <person name="Grigoriev I.V."/>
        </authorList>
    </citation>
    <scope>NUCLEOTIDE SEQUENCE</scope>
    <source>
        <strain evidence="3">AH 44721</strain>
    </source>
</reference>
<name>A0A9P5N6S8_GYMJU</name>